<accession>A0ABN3JQ00</accession>
<comment type="caution">
    <text evidence="2">The sequence shown here is derived from an EMBL/GenBank/DDBJ whole genome shotgun (WGS) entry which is preliminary data.</text>
</comment>
<evidence type="ECO:0000256" key="1">
    <source>
        <dbReference type="SAM" id="Phobius"/>
    </source>
</evidence>
<dbReference type="EMBL" id="BAAASZ010000017">
    <property type="protein sequence ID" value="GAA2436099.1"/>
    <property type="molecule type" value="Genomic_DNA"/>
</dbReference>
<feature type="transmembrane region" description="Helical" evidence="1">
    <location>
        <begin position="65"/>
        <end position="82"/>
    </location>
</feature>
<organism evidence="2 3">
    <name type="scientific">Streptomyces macrosporus</name>
    <dbReference type="NCBI Taxonomy" id="44032"/>
    <lineage>
        <taxon>Bacteria</taxon>
        <taxon>Bacillati</taxon>
        <taxon>Actinomycetota</taxon>
        <taxon>Actinomycetes</taxon>
        <taxon>Kitasatosporales</taxon>
        <taxon>Streptomycetaceae</taxon>
        <taxon>Streptomyces</taxon>
    </lineage>
</organism>
<gene>
    <name evidence="2" type="ORF">GCM10010405_19050</name>
</gene>
<name>A0ABN3JQ00_9ACTN</name>
<keyword evidence="1" id="KW-1133">Transmembrane helix</keyword>
<sequence length="89" mass="9010">MVLVAAAFGVLQWAVVAADARLQESVGDRAGATVTSMAGVGSEAVSVLVFAGCALGSTRMAPGPLVASAAVPCPVVALAVWWEDRRRGR</sequence>
<reference evidence="2 3" key="1">
    <citation type="journal article" date="2019" name="Int. J. Syst. Evol. Microbiol.">
        <title>The Global Catalogue of Microorganisms (GCM) 10K type strain sequencing project: providing services to taxonomists for standard genome sequencing and annotation.</title>
        <authorList>
            <consortium name="The Broad Institute Genomics Platform"/>
            <consortium name="The Broad Institute Genome Sequencing Center for Infectious Disease"/>
            <person name="Wu L."/>
            <person name="Ma J."/>
        </authorList>
    </citation>
    <scope>NUCLEOTIDE SEQUENCE [LARGE SCALE GENOMIC DNA]</scope>
    <source>
        <strain evidence="2 3">JCM 6305</strain>
    </source>
</reference>
<evidence type="ECO:0000313" key="2">
    <source>
        <dbReference type="EMBL" id="GAA2436099.1"/>
    </source>
</evidence>
<keyword evidence="1" id="KW-0472">Membrane</keyword>
<proteinExistence type="predicted"/>
<evidence type="ECO:0000313" key="3">
    <source>
        <dbReference type="Proteomes" id="UP001501638"/>
    </source>
</evidence>
<keyword evidence="1" id="KW-0812">Transmembrane</keyword>
<dbReference type="Proteomes" id="UP001501638">
    <property type="component" value="Unassembled WGS sequence"/>
</dbReference>
<protein>
    <submittedName>
        <fullName evidence="2">Uncharacterized protein</fullName>
    </submittedName>
</protein>
<keyword evidence="3" id="KW-1185">Reference proteome</keyword>